<name>A0A2P8DJT4_9ACTN</name>
<comment type="caution">
    <text evidence="2">The sequence shown here is derived from an EMBL/GenBank/DDBJ whole genome shotgun (WGS) entry which is preliminary data.</text>
</comment>
<keyword evidence="1" id="KW-0812">Transmembrane</keyword>
<feature type="transmembrane region" description="Helical" evidence="1">
    <location>
        <begin position="16"/>
        <end position="35"/>
    </location>
</feature>
<feature type="transmembrane region" description="Helical" evidence="1">
    <location>
        <begin position="125"/>
        <end position="144"/>
    </location>
</feature>
<feature type="transmembrane region" description="Helical" evidence="1">
    <location>
        <begin position="47"/>
        <end position="70"/>
    </location>
</feature>
<evidence type="ECO:0000256" key="1">
    <source>
        <dbReference type="SAM" id="Phobius"/>
    </source>
</evidence>
<gene>
    <name evidence="2" type="ORF">CLV63_108201</name>
</gene>
<protein>
    <submittedName>
        <fullName evidence="2">Energy-coupling factor transport system substrate-specific component</fullName>
    </submittedName>
</protein>
<evidence type="ECO:0000313" key="2">
    <source>
        <dbReference type="EMBL" id="PSK97480.1"/>
    </source>
</evidence>
<proteinExistence type="predicted"/>
<dbReference type="PIRSF" id="PIRSF037394">
    <property type="entry name" value="ABC_thiamine-permease_YkoE_prd"/>
    <property type="match status" value="1"/>
</dbReference>
<dbReference type="RefSeq" id="WP_106583355.1">
    <property type="nucleotide sequence ID" value="NZ_PYGA01000008.1"/>
</dbReference>
<reference evidence="2 3" key="1">
    <citation type="submission" date="2018-03" db="EMBL/GenBank/DDBJ databases">
        <title>Genomic Encyclopedia of Archaeal and Bacterial Type Strains, Phase II (KMG-II): from individual species to whole genera.</title>
        <authorList>
            <person name="Goeker M."/>
        </authorList>
    </citation>
    <scope>NUCLEOTIDE SEQUENCE [LARGE SCALE GENOMIC DNA]</scope>
    <source>
        <strain evidence="2 3">DSM 45312</strain>
    </source>
</reference>
<dbReference type="AlphaFoldDB" id="A0A2P8DJT4"/>
<keyword evidence="1" id="KW-1133">Transmembrane helix</keyword>
<keyword evidence="1" id="KW-0472">Membrane</keyword>
<keyword evidence="3" id="KW-1185">Reference proteome</keyword>
<dbReference type="Proteomes" id="UP000240542">
    <property type="component" value="Unassembled WGS sequence"/>
</dbReference>
<feature type="transmembrane region" description="Helical" evidence="1">
    <location>
        <begin position="82"/>
        <end position="105"/>
    </location>
</feature>
<feature type="transmembrane region" description="Helical" evidence="1">
    <location>
        <begin position="156"/>
        <end position="177"/>
    </location>
</feature>
<dbReference type="Pfam" id="PF09819">
    <property type="entry name" value="ABC_cobalt"/>
    <property type="match status" value="1"/>
</dbReference>
<dbReference type="OrthoDB" id="8017424at2"/>
<dbReference type="InterPro" id="IPR017195">
    <property type="entry name" value="ABC_thiamin-permease_prd"/>
</dbReference>
<sequence>MATHDRPPSRLRWRTVDIVVLATVGAVFGLVFWIWNLTFAAVSGVFAVFPPSQAVMTGVWLLPAVLGGLIARRPGAALFCEVAAAVVSVLLGSVGGMAIILLGFAQGAGAEAVFAATGYRRWGTGAAMAAGVCAGATTTLYTLVTAYPTWPLSFMLAFGALTAVSGAVLAGGGSVLLHKALTRTGALASFRTAPGGAR</sequence>
<organism evidence="2 3">
    <name type="scientific">Murinocardiopsis flavida</name>
    <dbReference type="NCBI Taxonomy" id="645275"/>
    <lineage>
        <taxon>Bacteria</taxon>
        <taxon>Bacillati</taxon>
        <taxon>Actinomycetota</taxon>
        <taxon>Actinomycetes</taxon>
        <taxon>Streptosporangiales</taxon>
        <taxon>Nocardiopsidaceae</taxon>
        <taxon>Murinocardiopsis</taxon>
    </lineage>
</organism>
<dbReference type="EMBL" id="PYGA01000008">
    <property type="protein sequence ID" value="PSK97480.1"/>
    <property type="molecule type" value="Genomic_DNA"/>
</dbReference>
<accession>A0A2P8DJT4</accession>
<evidence type="ECO:0000313" key="3">
    <source>
        <dbReference type="Proteomes" id="UP000240542"/>
    </source>
</evidence>